<gene>
    <name evidence="2" type="ORF">H9C73_00305</name>
</gene>
<keyword evidence="1" id="KW-0472">Membrane</keyword>
<organism evidence="2 3">
    <name type="scientific">Marinobacterium alkalitolerans</name>
    <dbReference type="NCBI Taxonomy" id="1542925"/>
    <lineage>
        <taxon>Bacteria</taxon>
        <taxon>Pseudomonadati</taxon>
        <taxon>Pseudomonadota</taxon>
        <taxon>Gammaproteobacteria</taxon>
        <taxon>Oceanospirillales</taxon>
        <taxon>Oceanospirillaceae</taxon>
        <taxon>Marinobacterium</taxon>
    </lineage>
</organism>
<reference evidence="2 3" key="1">
    <citation type="submission" date="2020-09" db="EMBL/GenBank/DDBJ databases">
        <authorList>
            <person name="Tanuku N.R.S."/>
        </authorList>
    </citation>
    <scope>NUCLEOTIDE SEQUENCE [LARGE SCALE GENOMIC DNA]</scope>
    <source>
        <strain evidence="2 3">AK62</strain>
    </source>
</reference>
<evidence type="ECO:0000313" key="2">
    <source>
        <dbReference type="EMBL" id="MBP0047160.1"/>
    </source>
</evidence>
<evidence type="ECO:0008006" key="4">
    <source>
        <dbReference type="Google" id="ProtNLM"/>
    </source>
</evidence>
<sequence length="87" mass="9571">MLRLGLILLVVPALLLMGGYLYDLSLADACLDQGGSWDYTAAQCDSADANHPFVPFMVRHPLWVNGGMLLSVLGLFLCIAGLYRRRM</sequence>
<protein>
    <recommendedName>
        <fullName evidence="4">Transmembrane protein</fullName>
    </recommendedName>
</protein>
<evidence type="ECO:0000313" key="3">
    <source>
        <dbReference type="Proteomes" id="UP000810171"/>
    </source>
</evidence>
<keyword evidence="1" id="KW-0812">Transmembrane</keyword>
<comment type="caution">
    <text evidence="2">The sequence shown here is derived from an EMBL/GenBank/DDBJ whole genome shotgun (WGS) entry which is preliminary data.</text>
</comment>
<proteinExistence type="predicted"/>
<evidence type="ECO:0000256" key="1">
    <source>
        <dbReference type="SAM" id="Phobius"/>
    </source>
</evidence>
<accession>A0ABS3Z758</accession>
<dbReference type="EMBL" id="JACVEW010000001">
    <property type="protein sequence ID" value="MBP0047160.1"/>
    <property type="molecule type" value="Genomic_DNA"/>
</dbReference>
<feature type="transmembrane region" description="Helical" evidence="1">
    <location>
        <begin position="62"/>
        <end position="83"/>
    </location>
</feature>
<name>A0ABS3Z758_9GAMM</name>
<keyword evidence="1" id="KW-1133">Transmembrane helix</keyword>
<dbReference type="Proteomes" id="UP000810171">
    <property type="component" value="Unassembled WGS sequence"/>
</dbReference>
<keyword evidence="3" id="KW-1185">Reference proteome</keyword>